<dbReference type="GO" id="GO:0000981">
    <property type="term" value="F:DNA-binding transcription factor activity, RNA polymerase II-specific"/>
    <property type="evidence" value="ECO:0007669"/>
    <property type="project" value="TreeGrafter"/>
</dbReference>
<dbReference type="EMBL" id="CAJNJQ010003549">
    <property type="protein sequence ID" value="CAE7200860.1"/>
    <property type="molecule type" value="Genomic_DNA"/>
</dbReference>
<organism evidence="8 9">
    <name type="scientific">Rhizoctonia solani</name>
    <dbReference type="NCBI Taxonomy" id="456999"/>
    <lineage>
        <taxon>Eukaryota</taxon>
        <taxon>Fungi</taxon>
        <taxon>Dikarya</taxon>
        <taxon>Basidiomycota</taxon>
        <taxon>Agaricomycotina</taxon>
        <taxon>Agaricomycetes</taxon>
        <taxon>Cantharellales</taxon>
        <taxon>Ceratobasidiaceae</taxon>
        <taxon>Rhizoctonia</taxon>
    </lineage>
</organism>
<comment type="caution">
    <text evidence="8">The sequence shown here is derived from an EMBL/GenBank/DDBJ whole genome shotgun (WGS) entry which is preliminary data.</text>
</comment>
<dbReference type="SUPFAM" id="SSF57667">
    <property type="entry name" value="beta-beta-alpha zinc fingers"/>
    <property type="match status" value="1"/>
</dbReference>
<dbReference type="Gene3D" id="3.30.160.60">
    <property type="entry name" value="Classic Zinc Finger"/>
    <property type="match status" value="2"/>
</dbReference>
<sequence length="405" mass="44930">MNPSMNFLDGNYDFDQPLGYSVEPYSQLNDTWSFDFNYPFDSTYDNGYIDNSFMTCNPADTTALTAFDLEEWIDFPTDCSGILAPPVPTQLMSPIVSATIPALLVPSTPKRPSVNVAVASLSNTGILSPPPSERPVRTRRHDTFDELCQLSNLGLVTPQSKKPTTMSAPVFATPLLPPSHVPETPIAHLSPEVHYISPSPSCYASSSSSATVSPIDSPSSSVSDSFHSPLSPPKTPVRRPAATRSGVGRSRSGKAKDEKPYSHPYGVPTRSGESERPYGCRHPGNIVPGDLPCDKNFARMHDWVRHQRVHTGQTPYMCLSCNREFKRSDARGRHWDGKSSCETYHTSRIREQLFRGEITADHPDVPILRRRAQKAEYRQRNDRASVPVQDLEVTMQHEEILGLGF</sequence>
<feature type="compositionally biased region" description="Low complexity" evidence="6">
    <location>
        <begin position="206"/>
        <end position="229"/>
    </location>
</feature>
<evidence type="ECO:0000259" key="7">
    <source>
        <dbReference type="PROSITE" id="PS50157"/>
    </source>
</evidence>
<evidence type="ECO:0000313" key="8">
    <source>
        <dbReference type="EMBL" id="CAE7200860.1"/>
    </source>
</evidence>
<keyword evidence="1" id="KW-0479">Metal-binding</keyword>
<evidence type="ECO:0000313" key="9">
    <source>
        <dbReference type="Proteomes" id="UP000663827"/>
    </source>
</evidence>
<dbReference type="InterPro" id="IPR036236">
    <property type="entry name" value="Znf_C2H2_sf"/>
</dbReference>
<feature type="domain" description="C2H2-type" evidence="7">
    <location>
        <begin position="278"/>
        <end position="315"/>
    </location>
</feature>
<dbReference type="PROSITE" id="PS50157">
    <property type="entry name" value="ZINC_FINGER_C2H2_2"/>
    <property type="match status" value="1"/>
</dbReference>
<evidence type="ECO:0000256" key="6">
    <source>
        <dbReference type="SAM" id="MobiDB-lite"/>
    </source>
</evidence>
<dbReference type="GO" id="GO:0005634">
    <property type="term" value="C:nucleus"/>
    <property type="evidence" value="ECO:0007669"/>
    <property type="project" value="UniProtKB-ARBA"/>
</dbReference>
<evidence type="ECO:0000256" key="2">
    <source>
        <dbReference type="ARBA" id="ARBA00022737"/>
    </source>
</evidence>
<keyword evidence="4" id="KW-0862">Zinc</keyword>
<dbReference type="Proteomes" id="UP000663827">
    <property type="component" value="Unassembled WGS sequence"/>
</dbReference>
<dbReference type="GO" id="GO:0045944">
    <property type="term" value="P:positive regulation of transcription by RNA polymerase II"/>
    <property type="evidence" value="ECO:0007669"/>
    <property type="project" value="UniProtKB-ARBA"/>
</dbReference>
<evidence type="ECO:0000256" key="4">
    <source>
        <dbReference type="ARBA" id="ARBA00022833"/>
    </source>
</evidence>
<dbReference type="GO" id="GO:0000978">
    <property type="term" value="F:RNA polymerase II cis-regulatory region sequence-specific DNA binding"/>
    <property type="evidence" value="ECO:0007669"/>
    <property type="project" value="TreeGrafter"/>
</dbReference>
<dbReference type="InterPro" id="IPR050329">
    <property type="entry name" value="GLI_C2H2-zinc-finger"/>
</dbReference>
<evidence type="ECO:0000256" key="3">
    <source>
        <dbReference type="ARBA" id="ARBA00022771"/>
    </source>
</evidence>
<dbReference type="PANTHER" id="PTHR19818">
    <property type="entry name" value="ZINC FINGER PROTEIN ZIC AND GLI"/>
    <property type="match status" value="1"/>
</dbReference>
<dbReference type="GO" id="GO:0008270">
    <property type="term" value="F:zinc ion binding"/>
    <property type="evidence" value="ECO:0007669"/>
    <property type="project" value="UniProtKB-KW"/>
</dbReference>
<dbReference type="AlphaFoldDB" id="A0A8H3E802"/>
<accession>A0A8H3E802</accession>
<keyword evidence="3 5" id="KW-0863">Zinc-finger</keyword>
<reference evidence="8" key="1">
    <citation type="submission" date="2021-01" db="EMBL/GenBank/DDBJ databases">
        <authorList>
            <person name="Kaushik A."/>
        </authorList>
    </citation>
    <scope>NUCLEOTIDE SEQUENCE</scope>
    <source>
        <strain evidence="8">AG5</strain>
    </source>
</reference>
<dbReference type="InterPro" id="IPR013087">
    <property type="entry name" value="Znf_C2H2_type"/>
</dbReference>
<keyword evidence="2" id="KW-0677">Repeat</keyword>
<name>A0A8H3E802_9AGAM</name>
<protein>
    <recommendedName>
        <fullName evidence="7">C2H2-type domain-containing protein</fullName>
    </recommendedName>
</protein>
<evidence type="ECO:0000256" key="5">
    <source>
        <dbReference type="PROSITE-ProRule" id="PRU00042"/>
    </source>
</evidence>
<evidence type="ECO:0000256" key="1">
    <source>
        <dbReference type="ARBA" id="ARBA00022723"/>
    </source>
</evidence>
<gene>
    <name evidence="8" type="ORF">RDB_LOCUS138470</name>
</gene>
<proteinExistence type="predicted"/>
<dbReference type="PANTHER" id="PTHR19818:SF144">
    <property type="entry name" value="METALLOTHIONEIN EXPRESSION ACTIVATOR-RELATED"/>
    <property type="match status" value="1"/>
</dbReference>
<feature type="region of interest" description="Disordered" evidence="6">
    <location>
        <begin position="206"/>
        <end position="279"/>
    </location>
</feature>